<evidence type="ECO:0000256" key="4">
    <source>
        <dbReference type="ARBA" id="ARBA00022741"/>
    </source>
</evidence>
<dbReference type="OrthoDB" id="5212574at2759"/>
<evidence type="ECO:0000313" key="10">
    <source>
        <dbReference type="Proteomes" id="UP000030752"/>
    </source>
</evidence>
<organism evidence="9 10">
    <name type="scientific">Cyphellophora europaea (strain CBS 101466)</name>
    <name type="common">Phialophora europaea</name>
    <dbReference type="NCBI Taxonomy" id="1220924"/>
    <lineage>
        <taxon>Eukaryota</taxon>
        <taxon>Fungi</taxon>
        <taxon>Dikarya</taxon>
        <taxon>Ascomycota</taxon>
        <taxon>Pezizomycotina</taxon>
        <taxon>Eurotiomycetes</taxon>
        <taxon>Chaetothyriomycetidae</taxon>
        <taxon>Chaetothyriales</taxon>
        <taxon>Cyphellophoraceae</taxon>
        <taxon>Cyphellophora</taxon>
    </lineage>
</organism>
<protein>
    <recommendedName>
        <fullName evidence="7">Dihydrofolate synthetase</fullName>
        <ecNumber evidence="7">6.3.2.12</ecNumber>
    </recommendedName>
</protein>
<dbReference type="Gene3D" id="3.90.190.20">
    <property type="entry name" value="Mur ligase, C-terminal domain"/>
    <property type="match status" value="1"/>
</dbReference>
<reference evidence="9 10" key="1">
    <citation type="submission" date="2013-03" db="EMBL/GenBank/DDBJ databases">
        <title>The Genome Sequence of Phialophora europaea CBS 101466.</title>
        <authorList>
            <consortium name="The Broad Institute Genomics Platform"/>
            <person name="Cuomo C."/>
            <person name="de Hoog S."/>
            <person name="Gorbushina A."/>
            <person name="Walker B."/>
            <person name="Young S.K."/>
            <person name="Zeng Q."/>
            <person name="Gargeya S."/>
            <person name="Fitzgerald M."/>
            <person name="Haas B."/>
            <person name="Abouelleil A."/>
            <person name="Allen A.W."/>
            <person name="Alvarado L."/>
            <person name="Arachchi H.M."/>
            <person name="Berlin A.M."/>
            <person name="Chapman S.B."/>
            <person name="Gainer-Dewar J."/>
            <person name="Goldberg J."/>
            <person name="Griggs A."/>
            <person name="Gujja S."/>
            <person name="Hansen M."/>
            <person name="Howarth C."/>
            <person name="Imamovic A."/>
            <person name="Ireland A."/>
            <person name="Larimer J."/>
            <person name="McCowan C."/>
            <person name="Murphy C."/>
            <person name="Pearson M."/>
            <person name="Poon T.W."/>
            <person name="Priest M."/>
            <person name="Roberts A."/>
            <person name="Saif S."/>
            <person name="Shea T."/>
            <person name="Sisk P."/>
            <person name="Sykes S."/>
            <person name="Wortman J."/>
            <person name="Nusbaum C."/>
            <person name="Birren B."/>
        </authorList>
    </citation>
    <scope>NUCLEOTIDE SEQUENCE [LARGE SCALE GENOMIC DNA]</scope>
    <source>
        <strain evidence="9 10">CBS 101466</strain>
    </source>
</reference>
<accession>W2S380</accession>
<dbReference type="FunCoup" id="W2S380">
    <property type="interactions" value="195"/>
</dbReference>
<dbReference type="PANTHER" id="PTHR11136">
    <property type="entry name" value="FOLYLPOLYGLUTAMATE SYNTHASE-RELATED"/>
    <property type="match status" value="1"/>
</dbReference>
<keyword evidence="3" id="KW-0479">Metal-binding</keyword>
<keyword evidence="7" id="KW-0554">One-carbon metabolism</keyword>
<dbReference type="GO" id="GO:0005524">
    <property type="term" value="F:ATP binding"/>
    <property type="evidence" value="ECO:0007669"/>
    <property type="project" value="UniProtKB-KW"/>
</dbReference>
<dbReference type="InterPro" id="IPR036615">
    <property type="entry name" value="Mur_ligase_C_dom_sf"/>
</dbReference>
<evidence type="ECO:0000256" key="6">
    <source>
        <dbReference type="ARBA" id="ARBA00022842"/>
    </source>
</evidence>
<dbReference type="RefSeq" id="XP_008714801.1">
    <property type="nucleotide sequence ID" value="XM_008716579.1"/>
</dbReference>
<dbReference type="InterPro" id="IPR036565">
    <property type="entry name" value="Mur-like_cat_sf"/>
</dbReference>
<dbReference type="eggNOG" id="KOG2525">
    <property type="taxonomic scope" value="Eukaryota"/>
</dbReference>
<name>W2S380_CYPE1</name>
<evidence type="ECO:0000256" key="2">
    <source>
        <dbReference type="ARBA" id="ARBA00022598"/>
    </source>
</evidence>
<proteinExistence type="inferred from homology"/>
<dbReference type="GO" id="GO:0005739">
    <property type="term" value="C:mitochondrion"/>
    <property type="evidence" value="ECO:0007669"/>
    <property type="project" value="TreeGrafter"/>
</dbReference>
<comment type="similarity">
    <text evidence="1 7">Belongs to the folylpolyglutamate synthase family.</text>
</comment>
<dbReference type="GeneID" id="19969562"/>
<dbReference type="InParanoid" id="W2S380"/>
<keyword evidence="6" id="KW-0460">Magnesium</keyword>
<evidence type="ECO:0000256" key="7">
    <source>
        <dbReference type="PIRNR" id="PIRNR001563"/>
    </source>
</evidence>
<dbReference type="GO" id="GO:0006730">
    <property type="term" value="P:one-carbon metabolic process"/>
    <property type="evidence" value="ECO:0007669"/>
    <property type="project" value="UniProtKB-KW"/>
</dbReference>
<dbReference type="Proteomes" id="UP000030752">
    <property type="component" value="Unassembled WGS sequence"/>
</dbReference>
<dbReference type="PROSITE" id="PS01012">
    <property type="entry name" value="FOLYLPOLYGLU_SYNT_2"/>
    <property type="match status" value="1"/>
</dbReference>
<dbReference type="InterPro" id="IPR001645">
    <property type="entry name" value="Folylpolyglutamate_synth"/>
</dbReference>
<evidence type="ECO:0000256" key="5">
    <source>
        <dbReference type="ARBA" id="ARBA00022840"/>
    </source>
</evidence>
<dbReference type="PANTHER" id="PTHR11136:SF0">
    <property type="entry name" value="DIHYDROFOLATE SYNTHETASE-RELATED"/>
    <property type="match status" value="1"/>
</dbReference>
<keyword evidence="10" id="KW-1185">Reference proteome</keyword>
<dbReference type="Pfam" id="PF08245">
    <property type="entry name" value="Mur_ligase_M"/>
    <property type="match status" value="1"/>
</dbReference>
<dbReference type="SUPFAM" id="SSF53244">
    <property type="entry name" value="MurD-like peptide ligases, peptide-binding domain"/>
    <property type="match status" value="1"/>
</dbReference>
<dbReference type="GO" id="GO:0004326">
    <property type="term" value="F:tetrahydrofolylpolyglutamate synthase activity"/>
    <property type="evidence" value="ECO:0007669"/>
    <property type="project" value="InterPro"/>
</dbReference>
<dbReference type="NCBIfam" id="TIGR01499">
    <property type="entry name" value="folC"/>
    <property type="match status" value="1"/>
</dbReference>
<dbReference type="EC" id="6.3.2.12" evidence="7"/>
<keyword evidence="2 7" id="KW-0436">Ligase</keyword>
<dbReference type="AlphaFoldDB" id="W2S380"/>
<dbReference type="GO" id="GO:0005829">
    <property type="term" value="C:cytosol"/>
    <property type="evidence" value="ECO:0007669"/>
    <property type="project" value="TreeGrafter"/>
</dbReference>
<dbReference type="GO" id="GO:0046872">
    <property type="term" value="F:metal ion binding"/>
    <property type="evidence" value="ECO:0007669"/>
    <property type="project" value="UniProtKB-KW"/>
</dbReference>
<dbReference type="STRING" id="1220924.W2S380"/>
<dbReference type="EMBL" id="KB822718">
    <property type="protein sequence ID" value="ETN43065.1"/>
    <property type="molecule type" value="Genomic_DNA"/>
</dbReference>
<dbReference type="Gene3D" id="3.40.1190.10">
    <property type="entry name" value="Mur-like, catalytic domain"/>
    <property type="match status" value="1"/>
</dbReference>
<evidence type="ECO:0000259" key="8">
    <source>
        <dbReference type="Pfam" id="PF08245"/>
    </source>
</evidence>
<evidence type="ECO:0000313" key="9">
    <source>
        <dbReference type="EMBL" id="ETN43065.1"/>
    </source>
</evidence>
<dbReference type="InterPro" id="IPR013221">
    <property type="entry name" value="Mur_ligase_cen"/>
</dbReference>
<comment type="pathway">
    <text evidence="7">Cofactor biosynthesis; tetrahydrofolylpolyglutamate biosynthesis.</text>
</comment>
<dbReference type="PIRSF" id="PIRSF001563">
    <property type="entry name" value="Folylpolyglu_synth"/>
    <property type="match status" value="1"/>
</dbReference>
<sequence length="421" mass="45295">MDLQLHRVTRLVRDYHATLPWKAIHIAGTNGKGTTAAYLSAFLHGKGVKVGRFNSPHLKYRHDCIVLNEQTVDKDLFLEVERLVKLRDSEAKLDSTSFELLTATAFEIFSQQKVDVAVVECGMGGRLDATNILLPEEVLCCAITGISLDHQDMLGDTLEKIAAEKAGIIKTGVPVVINSHNQKSVLSVLKARAAACGSPLSESTASDEEPLSRLSRSELAVGASSQENLAIATRVFEKLSQPGRFDVSPLTKADVVSAVAQVKQTWKGRLQWEDLARLATSQSTAERHCLLDGAHNKEGASRLRAYVDQVIAATPRPVVWIVAMSSGKDADEVLSQLIRNGDGVVACEFGDVDGMPWVKPHSAKDLIAIAATKTSGTTLTAPNPVSAVRAAFTHGPEDALVVIGGSLYLVGQVLRDLDKHA</sequence>
<dbReference type="GO" id="GO:0008841">
    <property type="term" value="F:dihydrofolate synthase activity"/>
    <property type="evidence" value="ECO:0007669"/>
    <property type="project" value="UniProtKB-EC"/>
</dbReference>
<dbReference type="SUPFAM" id="SSF53623">
    <property type="entry name" value="MurD-like peptide ligases, catalytic domain"/>
    <property type="match status" value="1"/>
</dbReference>
<dbReference type="InterPro" id="IPR018109">
    <property type="entry name" value="Folylpolyglutamate_synth_CS"/>
</dbReference>
<dbReference type="VEuPathDB" id="FungiDB:HMPREF1541_02223"/>
<keyword evidence="5 7" id="KW-0067">ATP-binding</keyword>
<evidence type="ECO:0000256" key="1">
    <source>
        <dbReference type="ARBA" id="ARBA00008276"/>
    </source>
</evidence>
<dbReference type="HOGENOM" id="CLU_015869_2_0_1"/>
<gene>
    <name evidence="9" type="ORF">HMPREF1541_02223</name>
</gene>
<evidence type="ECO:0000256" key="3">
    <source>
        <dbReference type="ARBA" id="ARBA00022723"/>
    </source>
</evidence>
<feature type="domain" description="Mur ligase central" evidence="8">
    <location>
        <begin position="26"/>
        <end position="184"/>
    </location>
</feature>
<comment type="catalytic activity">
    <reaction evidence="7">
        <text>7,8-dihydropteroate + L-glutamate + ATP = 7,8-dihydrofolate + ADP + phosphate + H(+)</text>
        <dbReference type="Rhea" id="RHEA:23584"/>
        <dbReference type="ChEBI" id="CHEBI:15378"/>
        <dbReference type="ChEBI" id="CHEBI:17839"/>
        <dbReference type="ChEBI" id="CHEBI:29985"/>
        <dbReference type="ChEBI" id="CHEBI:30616"/>
        <dbReference type="ChEBI" id="CHEBI:43474"/>
        <dbReference type="ChEBI" id="CHEBI:57451"/>
        <dbReference type="ChEBI" id="CHEBI:456216"/>
        <dbReference type="EC" id="6.3.2.12"/>
    </reaction>
</comment>
<keyword evidence="4 7" id="KW-0547">Nucleotide-binding</keyword>
<dbReference type="UniPathway" id="UPA00850"/>